<evidence type="ECO:0000313" key="4">
    <source>
        <dbReference type="Proteomes" id="UP000593576"/>
    </source>
</evidence>
<feature type="domain" description="DUF7745" evidence="2">
    <location>
        <begin position="136"/>
        <end position="222"/>
    </location>
</feature>
<keyword evidence="4" id="KW-1185">Reference proteome</keyword>
<evidence type="ECO:0000256" key="1">
    <source>
        <dbReference type="SAM" id="Coils"/>
    </source>
</evidence>
<feature type="non-terminal residue" evidence="3">
    <location>
        <position position="1"/>
    </location>
</feature>
<name>A0A7J9N896_GOSSC</name>
<evidence type="ECO:0000259" key="2">
    <source>
        <dbReference type="Pfam" id="PF24924"/>
    </source>
</evidence>
<dbReference type="PANTHER" id="PTHR48200">
    <property type="entry name" value="PROTEIN, PUTATIVE-RELATED"/>
    <property type="match status" value="1"/>
</dbReference>
<dbReference type="Proteomes" id="UP000593576">
    <property type="component" value="Unassembled WGS sequence"/>
</dbReference>
<keyword evidence="1" id="KW-0175">Coiled coil</keyword>
<dbReference type="EMBL" id="JABFAF010275540">
    <property type="protein sequence ID" value="MBA0879535.1"/>
    <property type="molecule type" value="Genomic_DNA"/>
</dbReference>
<dbReference type="OrthoDB" id="997309at2759"/>
<proteinExistence type="predicted"/>
<organism evidence="3 4">
    <name type="scientific">Gossypium schwendimanii</name>
    <name type="common">Cotton</name>
    <dbReference type="NCBI Taxonomy" id="34291"/>
    <lineage>
        <taxon>Eukaryota</taxon>
        <taxon>Viridiplantae</taxon>
        <taxon>Streptophyta</taxon>
        <taxon>Embryophyta</taxon>
        <taxon>Tracheophyta</taxon>
        <taxon>Spermatophyta</taxon>
        <taxon>Magnoliopsida</taxon>
        <taxon>eudicotyledons</taxon>
        <taxon>Gunneridae</taxon>
        <taxon>Pentapetalae</taxon>
        <taxon>rosids</taxon>
        <taxon>malvids</taxon>
        <taxon>Malvales</taxon>
        <taxon>Malvaceae</taxon>
        <taxon>Malvoideae</taxon>
        <taxon>Gossypium</taxon>
    </lineage>
</organism>
<protein>
    <recommendedName>
        <fullName evidence="2">DUF7745 domain-containing protein</fullName>
    </recommendedName>
</protein>
<comment type="caution">
    <text evidence="3">The sequence shown here is derived from an EMBL/GenBank/DDBJ whole genome shotgun (WGS) entry which is preliminary data.</text>
</comment>
<dbReference type="PANTHER" id="PTHR48200:SF1">
    <property type="entry name" value="AMINOTRANSFERASE-LIKE PLANT MOBILE DOMAIN-CONTAINING PROTEIN"/>
    <property type="match status" value="1"/>
</dbReference>
<feature type="non-terminal residue" evidence="3">
    <location>
        <position position="331"/>
    </location>
</feature>
<dbReference type="AlphaFoldDB" id="A0A7J9N896"/>
<accession>A0A7J9N896</accession>
<dbReference type="Pfam" id="PF24924">
    <property type="entry name" value="DUF7745"/>
    <property type="match status" value="2"/>
</dbReference>
<sequence>DLTPTVEEYTTLLRCPKIQVDKAYSRATGALPLLRKLMNINGMSEQWVVARIQRKGDNKCVPWKSLRDLVLVHPDVKKMVDVFALGIYGLVVFPKVLGHIDEAVSNLFDRLSKGVTPVPVILAETFRSLNGCRRADEDVEWRASWLIPDEILYRCENFDWVPLLGIWGAVGYAPLLVSRQFRSRQFIPAMQGLAQCEFSYKEDNYKKKVREMSNAWNQTHRMKILAVGPEHLQVLPSEIEIIKQEFEKRSVELGKKIEQLEEEKMKLGLDVDIQRLEADKLRKRKNKAEEDLDGLKTDYKKLCRSIRTAGLARELALEKSLLVCQNEKTEL</sequence>
<feature type="domain" description="DUF7745" evidence="2">
    <location>
        <begin position="2"/>
        <end position="134"/>
    </location>
</feature>
<reference evidence="3 4" key="1">
    <citation type="journal article" date="2019" name="Genome Biol. Evol.">
        <title>Insights into the evolution of the New World diploid cottons (Gossypium, subgenus Houzingenia) based on genome sequencing.</title>
        <authorList>
            <person name="Grover C.E."/>
            <person name="Arick M.A. 2nd"/>
            <person name="Thrash A."/>
            <person name="Conover J.L."/>
            <person name="Sanders W.S."/>
            <person name="Peterson D.G."/>
            <person name="Frelichowski J.E."/>
            <person name="Scheffler J.A."/>
            <person name="Scheffler B.E."/>
            <person name="Wendel J.F."/>
        </authorList>
    </citation>
    <scope>NUCLEOTIDE SEQUENCE [LARGE SCALE GENOMIC DNA]</scope>
    <source>
        <strain evidence="3">1</strain>
        <tissue evidence="3">Leaf</tissue>
    </source>
</reference>
<feature type="coiled-coil region" evidence="1">
    <location>
        <begin position="243"/>
        <end position="305"/>
    </location>
</feature>
<gene>
    <name evidence="3" type="ORF">Goshw_013493</name>
</gene>
<dbReference type="InterPro" id="IPR056647">
    <property type="entry name" value="DUF7745"/>
</dbReference>
<evidence type="ECO:0000313" key="3">
    <source>
        <dbReference type="EMBL" id="MBA0879535.1"/>
    </source>
</evidence>